<dbReference type="PANTHER" id="PTHR38113">
    <property type="match status" value="1"/>
</dbReference>
<evidence type="ECO:0000313" key="3">
    <source>
        <dbReference type="EMBL" id="KAK3906518.1"/>
    </source>
</evidence>
<dbReference type="InterPro" id="IPR018744">
    <property type="entry name" value="DUF2293"/>
</dbReference>
<dbReference type="EMBL" id="MU855325">
    <property type="protein sequence ID" value="KAK3906518.1"/>
    <property type="molecule type" value="Genomic_DNA"/>
</dbReference>
<evidence type="ECO:0000259" key="2">
    <source>
        <dbReference type="Pfam" id="PF10056"/>
    </source>
</evidence>
<dbReference type="AlphaFoldDB" id="A0AAN6MV49"/>
<name>A0AAN6MV49_9PEZI</name>
<organism evidence="3 4">
    <name type="scientific">Staphylotrichum tortipilum</name>
    <dbReference type="NCBI Taxonomy" id="2831512"/>
    <lineage>
        <taxon>Eukaryota</taxon>
        <taxon>Fungi</taxon>
        <taxon>Dikarya</taxon>
        <taxon>Ascomycota</taxon>
        <taxon>Pezizomycotina</taxon>
        <taxon>Sordariomycetes</taxon>
        <taxon>Sordariomycetidae</taxon>
        <taxon>Sordariales</taxon>
        <taxon>Chaetomiaceae</taxon>
        <taxon>Staphylotrichum</taxon>
    </lineage>
</organism>
<proteinExistence type="predicted"/>
<evidence type="ECO:0000313" key="4">
    <source>
        <dbReference type="Proteomes" id="UP001303889"/>
    </source>
</evidence>
<feature type="domain" description="DUF2293" evidence="2">
    <location>
        <begin position="96"/>
        <end position="163"/>
    </location>
</feature>
<evidence type="ECO:0000256" key="1">
    <source>
        <dbReference type="SAM" id="MobiDB-lite"/>
    </source>
</evidence>
<keyword evidence="4" id="KW-1185">Reference proteome</keyword>
<feature type="region of interest" description="Disordered" evidence="1">
    <location>
        <begin position="162"/>
        <end position="239"/>
    </location>
</feature>
<reference evidence="3" key="2">
    <citation type="submission" date="2023-05" db="EMBL/GenBank/DDBJ databases">
        <authorList>
            <consortium name="Lawrence Berkeley National Laboratory"/>
            <person name="Steindorff A."/>
            <person name="Hensen N."/>
            <person name="Bonometti L."/>
            <person name="Westerberg I."/>
            <person name="Brannstrom I.O."/>
            <person name="Guillou S."/>
            <person name="Cros-Aarteil S."/>
            <person name="Calhoun S."/>
            <person name="Haridas S."/>
            <person name="Kuo A."/>
            <person name="Mondo S."/>
            <person name="Pangilinan J."/>
            <person name="Riley R."/>
            <person name="Labutti K."/>
            <person name="Andreopoulos B."/>
            <person name="Lipzen A."/>
            <person name="Chen C."/>
            <person name="Yanf M."/>
            <person name="Daum C."/>
            <person name="Ng V."/>
            <person name="Clum A."/>
            <person name="Ohm R."/>
            <person name="Martin F."/>
            <person name="Silar P."/>
            <person name="Natvig D."/>
            <person name="Lalanne C."/>
            <person name="Gautier V."/>
            <person name="Ament-Velasquez S.L."/>
            <person name="Kruys A."/>
            <person name="Hutchinson M.I."/>
            <person name="Powell A.J."/>
            <person name="Barry K."/>
            <person name="Miller A.N."/>
            <person name="Grigoriev I.V."/>
            <person name="Debuchy R."/>
            <person name="Gladieux P."/>
            <person name="Thoren M.H."/>
            <person name="Johannesson H."/>
        </authorList>
    </citation>
    <scope>NUCLEOTIDE SEQUENCE</scope>
    <source>
        <strain evidence="3">CBS 103.79</strain>
    </source>
</reference>
<dbReference type="Pfam" id="PF10056">
    <property type="entry name" value="DUF2293"/>
    <property type="match status" value="1"/>
</dbReference>
<sequence>MPKWESRCRSGSPDAEFEVRATTPTASGCTFNCPKKTHEAGKILYVVIDKSKRPIGLRCPAYIHELVVSQGRVTARQRAAAVLKRDTAIEENFEEALLKLFPKTLNTDVPQVLKHALKKHSRRLAVHAHIRHVHTDYDRLLREGLSKSLARGEVWDQLSKVARQSGRQAPKPAAEAPSKDRRRRKDMKRAAPGMSKQPIGAMKEAVPGTASHRWKGKKEAFMKRTPRTADGLELPEDGSIAIIDGDEREVAENAPGP</sequence>
<gene>
    <name evidence="3" type="ORF">C8A05DRAFT_40712</name>
</gene>
<accession>A0AAN6MV49</accession>
<comment type="caution">
    <text evidence="3">The sequence shown here is derived from an EMBL/GenBank/DDBJ whole genome shotgun (WGS) entry which is preliminary data.</text>
</comment>
<dbReference type="PANTHER" id="PTHR38113:SF2">
    <property type="entry name" value="DUF2293 DOMAIN-CONTAINING PROTEIN"/>
    <property type="match status" value="1"/>
</dbReference>
<reference evidence="3" key="1">
    <citation type="journal article" date="2023" name="Mol. Phylogenet. Evol.">
        <title>Genome-scale phylogeny and comparative genomics of the fungal order Sordariales.</title>
        <authorList>
            <person name="Hensen N."/>
            <person name="Bonometti L."/>
            <person name="Westerberg I."/>
            <person name="Brannstrom I.O."/>
            <person name="Guillou S."/>
            <person name="Cros-Aarteil S."/>
            <person name="Calhoun S."/>
            <person name="Haridas S."/>
            <person name="Kuo A."/>
            <person name="Mondo S."/>
            <person name="Pangilinan J."/>
            <person name="Riley R."/>
            <person name="LaButti K."/>
            <person name="Andreopoulos B."/>
            <person name="Lipzen A."/>
            <person name="Chen C."/>
            <person name="Yan M."/>
            <person name="Daum C."/>
            <person name="Ng V."/>
            <person name="Clum A."/>
            <person name="Steindorff A."/>
            <person name="Ohm R.A."/>
            <person name="Martin F."/>
            <person name="Silar P."/>
            <person name="Natvig D.O."/>
            <person name="Lalanne C."/>
            <person name="Gautier V."/>
            <person name="Ament-Velasquez S.L."/>
            <person name="Kruys A."/>
            <person name="Hutchinson M.I."/>
            <person name="Powell A.J."/>
            <person name="Barry K."/>
            <person name="Miller A.N."/>
            <person name="Grigoriev I.V."/>
            <person name="Debuchy R."/>
            <person name="Gladieux P."/>
            <person name="Hiltunen Thoren M."/>
            <person name="Johannesson H."/>
        </authorList>
    </citation>
    <scope>NUCLEOTIDE SEQUENCE</scope>
    <source>
        <strain evidence="3">CBS 103.79</strain>
    </source>
</reference>
<dbReference type="Proteomes" id="UP001303889">
    <property type="component" value="Unassembled WGS sequence"/>
</dbReference>
<protein>
    <recommendedName>
        <fullName evidence="2">DUF2293 domain-containing protein</fullName>
    </recommendedName>
</protein>